<dbReference type="PROSITE" id="PS51257">
    <property type="entry name" value="PROKAR_LIPOPROTEIN"/>
    <property type="match status" value="1"/>
</dbReference>
<organism evidence="1 2">
    <name type="scientific">Colletotrichum orbiculare (strain 104-T / ATCC 96160 / CBS 514.97 / LARS 414 / MAFF 240422)</name>
    <name type="common">Cucumber anthracnose fungus</name>
    <name type="synonym">Colletotrichum lagenarium</name>
    <dbReference type="NCBI Taxonomy" id="1213857"/>
    <lineage>
        <taxon>Eukaryota</taxon>
        <taxon>Fungi</taxon>
        <taxon>Dikarya</taxon>
        <taxon>Ascomycota</taxon>
        <taxon>Pezizomycotina</taxon>
        <taxon>Sordariomycetes</taxon>
        <taxon>Hypocreomycetidae</taxon>
        <taxon>Glomerellales</taxon>
        <taxon>Glomerellaceae</taxon>
        <taxon>Colletotrichum</taxon>
        <taxon>Colletotrichum orbiculare species complex</taxon>
    </lineage>
</organism>
<name>N4V985_COLOR</name>
<comment type="caution">
    <text evidence="1">The sequence shown here is derived from an EMBL/GenBank/DDBJ whole genome shotgun (WGS) entry which is preliminary data.</text>
</comment>
<dbReference type="OrthoDB" id="4788971at2759"/>
<evidence type="ECO:0000313" key="1">
    <source>
        <dbReference type="EMBL" id="TDZ25479.1"/>
    </source>
</evidence>
<dbReference type="AlphaFoldDB" id="N4V985"/>
<protein>
    <submittedName>
        <fullName evidence="1">Uncharacterized protein</fullName>
    </submittedName>
</protein>
<dbReference type="HOGENOM" id="CLU_1713139_0_0_1"/>
<reference evidence="2" key="2">
    <citation type="journal article" date="2019" name="Mol. Plant Microbe Interact.">
        <title>Genome sequence resources for four phytopathogenic fungi from the Colletotrichum orbiculare species complex.</title>
        <authorList>
            <person name="Gan P."/>
            <person name="Tsushima A."/>
            <person name="Narusaka M."/>
            <person name="Narusaka Y."/>
            <person name="Takano Y."/>
            <person name="Kubo Y."/>
            <person name="Shirasu K."/>
        </authorList>
    </citation>
    <scope>GENOME REANNOTATION</scope>
    <source>
        <strain evidence="2">104-T / ATCC 96160 / CBS 514.97 / LARS 414 / MAFF 240422</strain>
    </source>
</reference>
<proteinExistence type="predicted"/>
<dbReference type="eggNOG" id="ENOG502RP76">
    <property type="taxonomic scope" value="Eukaryota"/>
</dbReference>
<evidence type="ECO:0000313" key="2">
    <source>
        <dbReference type="Proteomes" id="UP000014480"/>
    </source>
</evidence>
<gene>
    <name evidence="1" type="ORF">Cob_v001492</name>
</gene>
<reference evidence="2" key="1">
    <citation type="journal article" date="2013" name="New Phytol.">
        <title>Comparative genomic and transcriptomic analyses reveal the hemibiotrophic stage shift of Colletotrichum fungi.</title>
        <authorList>
            <person name="Gan P."/>
            <person name="Ikeda K."/>
            <person name="Irieda H."/>
            <person name="Narusaka M."/>
            <person name="O'Connell R.J."/>
            <person name="Narusaka Y."/>
            <person name="Takano Y."/>
            <person name="Kubo Y."/>
            <person name="Shirasu K."/>
        </authorList>
    </citation>
    <scope>NUCLEOTIDE SEQUENCE [LARGE SCALE GENOMIC DNA]</scope>
    <source>
        <strain evidence="2">104-T / ATCC 96160 / CBS 514.97 / LARS 414 / MAFF 240422</strain>
    </source>
</reference>
<dbReference type="EMBL" id="AMCV02000002">
    <property type="protein sequence ID" value="TDZ25479.1"/>
    <property type="molecule type" value="Genomic_DNA"/>
</dbReference>
<accession>N4V985</accession>
<keyword evidence="2" id="KW-1185">Reference proteome</keyword>
<dbReference type="Proteomes" id="UP000014480">
    <property type="component" value="Unassembled WGS sequence"/>
</dbReference>
<sequence>MKFFQGLIASSLVAGAMAGCQSAPEVCESEVGPISRGLTVGWVCDLAADTPCATTCEDTGERQRSDGPGLQTMKCCKPCPDCKTTAATAGCRSAPEVCESNVDPISRGLTVGWVCDLASATPCDTTCEDTGERQRSDGPGLETMKCCKPCSNC</sequence>